<evidence type="ECO:0000313" key="1">
    <source>
        <dbReference type="EMBL" id="SUW63051.1"/>
    </source>
</evidence>
<sequence length="47" mass="5671">MTWTVFTTRCFDEWFDEQREEIQDRMLHALGNLQFLGPGLSRPTQIR</sequence>
<dbReference type="EMBL" id="UIGI01000001">
    <property type="protein sequence ID" value="SUW63051.1"/>
    <property type="molecule type" value="Genomic_DNA"/>
</dbReference>
<accession>A0A381C5B6</accession>
<reference evidence="1 2" key="1">
    <citation type="submission" date="2018-06" db="EMBL/GenBank/DDBJ databases">
        <authorList>
            <consortium name="Pathogen Informatics"/>
            <person name="Doyle S."/>
        </authorList>
    </citation>
    <scope>NUCLEOTIDE SEQUENCE [LARGE SCALE GENOMIC DNA]</scope>
    <source>
        <strain evidence="1 2">NCTC12119</strain>
    </source>
</reference>
<proteinExistence type="predicted"/>
<name>A0A381C5B6_9ENTR</name>
<dbReference type="Proteomes" id="UP000255528">
    <property type="component" value="Unassembled WGS sequence"/>
</dbReference>
<organism evidence="1 2">
    <name type="scientific">Buttiauxella agrestis</name>
    <dbReference type="NCBI Taxonomy" id="82977"/>
    <lineage>
        <taxon>Bacteria</taxon>
        <taxon>Pseudomonadati</taxon>
        <taxon>Pseudomonadota</taxon>
        <taxon>Gammaproteobacteria</taxon>
        <taxon>Enterobacterales</taxon>
        <taxon>Enterobacteriaceae</taxon>
        <taxon>Buttiauxella</taxon>
    </lineage>
</organism>
<dbReference type="AlphaFoldDB" id="A0A381C5B6"/>
<protein>
    <submittedName>
        <fullName evidence="1">Uncharacterized protein conserved in bacteria</fullName>
    </submittedName>
</protein>
<evidence type="ECO:0000313" key="2">
    <source>
        <dbReference type="Proteomes" id="UP000255528"/>
    </source>
</evidence>
<gene>
    <name evidence="1" type="ORF">NCTC12119_01525</name>
</gene>